<feature type="non-terminal residue" evidence="1">
    <location>
        <position position="1"/>
    </location>
</feature>
<evidence type="ECO:0000313" key="1">
    <source>
        <dbReference type="EMBL" id="MCD7467310.1"/>
    </source>
</evidence>
<proteinExistence type="predicted"/>
<sequence length="52" mass="6164">CRVVWHNRQGPLQDHLHQQGWLSQGYSWVEHMVISLHWGFSKSQSIPQVARK</sequence>
<comment type="caution">
    <text evidence="1">The sequence shown here is derived from an EMBL/GenBank/DDBJ whole genome shotgun (WGS) entry which is preliminary data.</text>
</comment>
<evidence type="ECO:0000313" key="2">
    <source>
        <dbReference type="Proteomes" id="UP000823775"/>
    </source>
</evidence>
<feature type="non-terminal residue" evidence="1">
    <location>
        <position position="52"/>
    </location>
</feature>
<name>A0ABS8T8E6_DATST</name>
<organism evidence="1 2">
    <name type="scientific">Datura stramonium</name>
    <name type="common">Jimsonweed</name>
    <name type="synonym">Common thornapple</name>
    <dbReference type="NCBI Taxonomy" id="4076"/>
    <lineage>
        <taxon>Eukaryota</taxon>
        <taxon>Viridiplantae</taxon>
        <taxon>Streptophyta</taxon>
        <taxon>Embryophyta</taxon>
        <taxon>Tracheophyta</taxon>
        <taxon>Spermatophyta</taxon>
        <taxon>Magnoliopsida</taxon>
        <taxon>eudicotyledons</taxon>
        <taxon>Gunneridae</taxon>
        <taxon>Pentapetalae</taxon>
        <taxon>asterids</taxon>
        <taxon>lamiids</taxon>
        <taxon>Solanales</taxon>
        <taxon>Solanaceae</taxon>
        <taxon>Solanoideae</taxon>
        <taxon>Datureae</taxon>
        <taxon>Datura</taxon>
    </lineage>
</organism>
<gene>
    <name evidence="1" type="ORF">HAX54_004657</name>
</gene>
<dbReference type="Proteomes" id="UP000823775">
    <property type="component" value="Unassembled WGS sequence"/>
</dbReference>
<reference evidence="1 2" key="1">
    <citation type="journal article" date="2021" name="BMC Genomics">
        <title>Datura genome reveals duplications of psychoactive alkaloid biosynthetic genes and high mutation rate following tissue culture.</title>
        <authorList>
            <person name="Rajewski A."/>
            <person name="Carter-House D."/>
            <person name="Stajich J."/>
            <person name="Litt A."/>
        </authorList>
    </citation>
    <scope>NUCLEOTIDE SEQUENCE [LARGE SCALE GENOMIC DNA]</scope>
    <source>
        <strain evidence="1">AR-01</strain>
    </source>
</reference>
<accession>A0ABS8T8E6</accession>
<protein>
    <submittedName>
        <fullName evidence="1">Uncharacterized protein</fullName>
    </submittedName>
</protein>
<keyword evidence="2" id="KW-1185">Reference proteome</keyword>
<dbReference type="EMBL" id="JACEIK010001219">
    <property type="protein sequence ID" value="MCD7467310.1"/>
    <property type="molecule type" value="Genomic_DNA"/>
</dbReference>